<name>A0A1X0DLX8_9MYCO</name>
<dbReference type="GO" id="GO:0004129">
    <property type="term" value="F:cytochrome-c oxidase activity"/>
    <property type="evidence" value="ECO:0007669"/>
    <property type="project" value="UniProtKB-EC"/>
</dbReference>
<evidence type="ECO:0000256" key="8">
    <source>
        <dbReference type="ARBA" id="ARBA00047816"/>
    </source>
</evidence>
<keyword evidence="13" id="KW-1185">Reference proteome</keyword>
<keyword evidence="4 9" id="KW-0812">Transmembrane</keyword>
<organism evidence="12 13">
    <name type="scientific">Mycolicibacterium insubricum</name>
    <dbReference type="NCBI Taxonomy" id="444597"/>
    <lineage>
        <taxon>Bacteria</taxon>
        <taxon>Bacillati</taxon>
        <taxon>Actinomycetota</taxon>
        <taxon>Actinomycetes</taxon>
        <taxon>Mycobacteriales</taxon>
        <taxon>Mycobacteriaceae</taxon>
        <taxon>Mycolicibacterium</taxon>
    </lineage>
</organism>
<evidence type="ECO:0000313" key="13">
    <source>
        <dbReference type="Proteomes" id="UP000192801"/>
    </source>
</evidence>
<evidence type="ECO:0000256" key="5">
    <source>
        <dbReference type="ARBA" id="ARBA00022989"/>
    </source>
</evidence>
<protein>
    <recommendedName>
        <fullName evidence="3">Probable cytochrome c oxidase subunit 3</fullName>
    </recommendedName>
    <alternativeName>
        <fullName evidence="7">Cytochrome aa3 subunit 3</fullName>
    </alternativeName>
</protein>
<comment type="catalytic activity">
    <reaction evidence="8">
        <text>4 Fe(II)-[cytochrome c] + O2 + 8 H(+)(in) = 4 Fe(III)-[cytochrome c] + 2 H2O + 4 H(+)(out)</text>
        <dbReference type="Rhea" id="RHEA:11436"/>
        <dbReference type="Rhea" id="RHEA-COMP:10350"/>
        <dbReference type="Rhea" id="RHEA-COMP:14399"/>
        <dbReference type="ChEBI" id="CHEBI:15377"/>
        <dbReference type="ChEBI" id="CHEBI:15378"/>
        <dbReference type="ChEBI" id="CHEBI:15379"/>
        <dbReference type="ChEBI" id="CHEBI:29033"/>
        <dbReference type="ChEBI" id="CHEBI:29034"/>
        <dbReference type="EC" id="7.1.1.9"/>
    </reaction>
</comment>
<evidence type="ECO:0000259" key="11">
    <source>
        <dbReference type="PROSITE" id="PS50253"/>
    </source>
</evidence>
<evidence type="ECO:0000313" key="12">
    <source>
        <dbReference type="EMBL" id="ORA73406.1"/>
    </source>
</evidence>
<dbReference type="InterPro" id="IPR000298">
    <property type="entry name" value="Cyt_c_oxidase-like_su3"/>
</dbReference>
<dbReference type="CDD" id="cd02862">
    <property type="entry name" value="NorE_like"/>
    <property type="match status" value="1"/>
</dbReference>
<gene>
    <name evidence="12" type="ORF">BST26_02990</name>
</gene>
<evidence type="ECO:0000256" key="9">
    <source>
        <dbReference type="RuleBase" id="RU003376"/>
    </source>
</evidence>
<dbReference type="GO" id="GO:0019646">
    <property type="term" value="P:aerobic electron transport chain"/>
    <property type="evidence" value="ECO:0007669"/>
    <property type="project" value="InterPro"/>
</dbReference>
<keyword evidence="6 10" id="KW-0472">Membrane</keyword>
<dbReference type="PANTHER" id="PTHR11403">
    <property type="entry name" value="CYTOCHROME C OXIDASE SUBUNIT III"/>
    <property type="match status" value="1"/>
</dbReference>
<evidence type="ECO:0000256" key="2">
    <source>
        <dbReference type="ARBA" id="ARBA00010581"/>
    </source>
</evidence>
<feature type="transmembrane region" description="Helical" evidence="10">
    <location>
        <begin position="131"/>
        <end position="158"/>
    </location>
</feature>
<feature type="transmembrane region" description="Helical" evidence="10">
    <location>
        <begin position="63"/>
        <end position="84"/>
    </location>
</feature>
<dbReference type="EMBL" id="MVHS01000004">
    <property type="protein sequence ID" value="ORA73406.1"/>
    <property type="molecule type" value="Genomic_DNA"/>
</dbReference>
<evidence type="ECO:0000256" key="7">
    <source>
        <dbReference type="ARBA" id="ARBA00031400"/>
    </source>
</evidence>
<comment type="similarity">
    <text evidence="2 9">Belongs to the cytochrome c oxidase subunit 3 family.</text>
</comment>
<evidence type="ECO:0000256" key="6">
    <source>
        <dbReference type="ARBA" id="ARBA00023136"/>
    </source>
</evidence>
<feature type="transmembrane region" description="Helical" evidence="10">
    <location>
        <begin position="90"/>
        <end position="110"/>
    </location>
</feature>
<dbReference type="SUPFAM" id="SSF81452">
    <property type="entry name" value="Cytochrome c oxidase subunit III-like"/>
    <property type="match status" value="1"/>
</dbReference>
<dbReference type="Gene3D" id="1.20.120.80">
    <property type="entry name" value="Cytochrome c oxidase, subunit III, four-helix bundle"/>
    <property type="match status" value="1"/>
</dbReference>
<comment type="caution">
    <text evidence="12">The sequence shown here is derived from an EMBL/GenBank/DDBJ whole genome shotgun (WGS) entry which is preliminary data.</text>
</comment>
<feature type="transmembrane region" description="Helical" evidence="10">
    <location>
        <begin position="178"/>
        <end position="196"/>
    </location>
</feature>
<dbReference type="InterPro" id="IPR013833">
    <property type="entry name" value="Cyt_c_oxidase_su3_a-hlx"/>
</dbReference>
<dbReference type="Proteomes" id="UP000192801">
    <property type="component" value="Unassembled WGS sequence"/>
</dbReference>
<comment type="subcellular location">
    <subcellularLocation>
        <location evidence="9">Cell membrane</location>
        <topology evidence="9">Multi-pass membrane protein</topology>
    </subcellularLocation>
    <subcellularLocation>
        <location evidence="1">Membrane</location>
        <topology evidence="1">Multi-pass membrane protein</topology>
    </subcellularLocation>
</comment>
<reference evidence="12 13" key="1">
    <citation type="submission" date="2016-12" db="EMBL/GenBank/DDBJ databases">
        <title>The new phylogeny of genus Mycobacterium.</title>
        <authorList>
            <person name="Tortoli E."/>
            <person name="Trovato A."/>
            <person name="Cirillo D.M."/>
        </authorList>
    </citation>
    <scope>NUCLEOTIDE SEQUENCE [LARGE SCALE GENOMIC DNA]</scope>
    <source>
        <strain evidence="12 13">DSM 45130</strain>
    </source>
</reference>
<evidence type="ECO:0000256" key="4">
    <source>
        <dbReference type="ARBA" id="ARBA00022692"/>
    </source>
</evidence>
<dbReference type="STRING" id="444597.BST26_02990"/>
<dbReference type="AlphaFoldDB" id="A0A1X0DLX8"/>
<dbReference type="PANTHER" id="PTHR11403:SF6">
    <property type="entry name" value="NITRIC OXIDE REDUCTASE SUBUNIT E"/>
    <property type="match status" value="1"/>
</dbReference>
<dbReference type="InterPro" id="IPR035973">
    <property type="entry name" value="Cyt_c_oxidase_su3-like_sf"/>
</dbReference>
<dbReference type="PROSITE" id="PS50253">
    <property type="entry name" value="COX3"/>
    <property type="match status" value="1"/>
</dbReference>
<dbReference type="Pfam" id="PF00510">
    <property type="entry name" value="COX3"/>
    <property type="match status" value="1"/>
</dbReference>
<evidence type="ECO:0000256" key="1">
    <source>
        <dbReference type="ARBA" id="ARBA00004141"/>
    </source>
</evidence>
<sequence length="197" mass="21822">MASSRPQADEERRQHIPGEPGLWVLLFADLTVFGALFIVYLVKRGQEPELFAESQALLNRNSGAINTLILLTSSVLIVFAFQTLQSRGPGALASRLLFSGILIGACFVVVKAIEYQEKFAAGITWNTNNFFMYYFVLTGLHLAHVLVGLGVLMALLPITRGPSVTSQQVAFFEGSGCFWHMVDLLWIVIFPLVFLVR</sequence>
<dbReference type="InterPro" id="IPR024791">
    <property type="entry name" value="Cyt_c/ubiquinol_Oxase_su3"/>
</dbReference>
<dbReference type="GO" id="GO:0005886">
    <property type="term" value="C:plasma membrane"/>
    <property type="evidence" value="ECO:0007669"/>
    <property type="project" value="UniProtKB-SubCell"/>
</dbReference>
<feature type="transmembrane region" description="Helical" evidence="10">
    <location>
        <begin position="20"/>
        <end position="42"/>
    </location>
</feature>
<keyword evidence="5 10" id="KW-1133">Transmembrane helix</keyword>
<evidence type="ECO:0000256" key="10">
    <source>
        <dbReference type="SAM" id="Phobius"/>
    </source>
</evidence>
<proteinExistence type="inferred from homology"/>
<evidence type="ECO:0000256" key="3">
    <source>
        <dbReference type="ARBA" id="ARBA00022347"/>
    </source>
</evidence>
<feature type="domain" description="Heme-copper oxidase subunit III family profile" evidence="11">
    <location>
        <begin position="21"/>
        <end position="197"/>
    </location>
</feature>
<accession>A0A1X0DLX8</accession>